<feature type="non-terminal residue" evidence="2">
    <location>
        <position position="1"/>
    </location>
</feature>
<comment type="caution">
    <text evidence="2">The sequence shown here is derived from an EMBL/GenBank/DDBJ whole genome shotgun (WGS) entry which is preliminary data.</text>
</comment>
<accession>A0A4Y2G4J0</accession>
<dbReference type="EMBL" id="BGPR01176499">
    <property type="protein sequence ID" value="GBM48533.1"/>
    <property type="molecule type" value="Genomic_DNA"/>
</dbReference>
<reference evidence="2 3" key="1">
    <citation type="journal article" date="2019" name="Sci. Rep.">
        <title>Orb-weaving spider Araneus ventricosus genome elucidates the spidroin gene catalogue.</title>
        <authorList>
            <person name="Kono N."/>
            <person name="Nakamura H."/>
            <person name="Ohtoshi R."/>
            <person name="Moran D.A.P."/>
            <person name="Shinohara A."/>
            <person name="Yoshida Y."/>
            <person name="Fujiwara M."/>
            <person name="Mori M."/>
            <person name="Tomita M."/>
            <person name="Arakawa K."/>
        </authorList>
    </citation>
    <scope>NUCLEOTIDE SEQUENCE [LARGE SCALE GENOMIC DNA]</scope>
</reference>
<dbReference type="Proteomes" id="UP000499080">
    <property type="component" value="Unassembled WGS sequence"/>
</dbReference>
<proteinExistence type="predicted"/>
<organism evidence="2 3">
    <name type="scientific">Araneus ventricosus</name>
    <name type="common">Orbweaver spider</name>
    <name type="synonym">Epeira ventricosa</name>
    <dbReference type="NCBI Taxonomy" id="182803"/>
    <lineage>
        <taxon>Eukaryota</taxon>
        <taxon>Metazoa</taxon>
        <taxon>Ecdysozoa</taxon>
        <taxon>Arthropoda</taxon>
        <taxon>Chelicerata</taxon>
        <taxon>Arachnida</taxon>
        <taxon>Araneae</taxon>
        <taxon>Araneomorphae</taxon>
        <taxon>Entelegynae</taxon>
        <taxon>Araneoidea</taxon>
        <taxon>Araneidae</taxon>
        <taxon>Araneus</taxon>
    </lineage>
</organism>
<feature type="compositionally biased region" description="Polar residues" evidence="1">
    <location>
        <begin position="22"/>
        <end position="35"/>
    </location>
</feature>
<dbReference type="AlphaFoldDB" id="A0A4Y2G4J0"/>
<keyword evidence="3" id="KW-1185">Reference proteome</keyword>
<evidence type="ECO:0000256" key="1">
    <source>
        <dbReference type="SAM" id="MobiDB-lite"/>
    </source>
</evidence>
<gene>
    <name evidence="2" type="ORF">AVEN_76045_1</name>
</gene>
<protein>
    <submittedName>
        <fullName evidence="2">Uncharacterized protein</fullName>
    </submittedName>
</protein>
<name>A0A4Y2G4J0_ARAVE</name>
<feature type="region of interest" description="Disordered" evidence="1">
    <location>
        <begin position="1"/>
        <end position="35"/>
    </location>
</feature>
<evidence type="ECO:0000313" key="2">
    <source>
        <dbReference type="EMBL" id="GBM48533.1"/>
    </source>
</evidence>
<evidence type="ECO:0000313" key="3">
    <source>
        <dbReference type="Proteomes" id="UP000499080"/>
    </source>
</evidence>
<sequence length="49" mass="5197">AAIQPANSVIDMHDAKNRSKRSTGQSIRPQATTFSGQLLSNTGSITCHV</sequence>